<name>A0A5C6W0Y6_9BACI</name>
<gene>
    <name evidence="3" type="ORF">FS935_12905</name>
</gene>
<proteinExistence type="predicted"/>
<dbReference type="PANTHER" id="PTHR40040:SF1">
    <property type="entry name" value="MEMBRANE PROTEIN"/>
    <property type="match status" value="1"/>
</dbReference>
<dbReference type="RefSeq" id="WP_146949032.1">
    <property type="nucleotide sequence ID" value="NZ_VOQF01000007.1"/>
</dbReference>
<keyword evidence="2" id="KW-1133">Transmembrane helix</keyword>
<comment type="caution">
    <text evidence="3">The sequence shown here is derived from an EMBL/GenBank/DDBJ whole genome shotgun (WGS) entry which is preliminary data.</text>
</comment>
<evidence type="ECO:0000313" key="3">
    <source>
        <dbReference type="EMBL" id="TXC89961.1"/>
    </source>
</evidence>
<sequence length="129" mass="13911">MADENKFNEQERDRFDNPNYKGITPLDREIESDYETESAAEIAAPINMRNEYANVNTEADEVAGEGRGMGFLALALSIISLFILPVILGAAGIIVGFIARRRGATGTGAWAIGIGAVSIILGIFITPFF</sequence>
<feature type="compositionally biased region" description="Basic and acidic residues" evidence="1">
    <location>
        <begin position="1"/>
        <end position="16"/>
    </location>
</feature>
<organism evidence="3 4">
    <name type="scientific">Metabacillus litoralis</name>
    <dbReference type="NCBI Taxonomy" id="152268"/>
    <lineage>
        <taxon>Bacteria</taxon>
        <taxon>Bacillati</taxon>
        <taxon>Bacillota</taxon>
        <taxon>Bacilli</taxon>
        <taxon>Bacillales</taxon>
        <taxon>Bacillaceae</taxon>
        <taxon>Metabacillus</taxon>
    </lineage>
</organism>
<evidence type="ECO:0000313" key="4">
    <source>
        <dbReference type="Proteomes" id="UP000321363"/>
    </source>
</evidence>
<dbReference type="Proteomes" id="UP000321363">
    <property type="component" value="Unassembled WGS sequence"/>
</dbReference>
<accession>A0A5C6W0Y6</accession>
<reference evidence="3 4" key="1">
    <citation type="journal article" date="2005" name="Int. J. Syst. Evol. Microbiol.">
        <title>Bacillus litoralis sp. nov., isolated from a tidal flat of the Yellow Sea in Korea.</title>
        <authorList>
            <person name="Yoon J.H."/>
            <person name="Oh T.K."/>
        </authorList>
    </citation>
    <scope>NUCLEOTIDE SEQUENCE [LARGE SCALE GENOMIC DNA]</scope>
    <source>
        <strain evidence="3 4">SW-211</strain>
    </source>
</reference>
<dbReference type="EMBL" id="VOQF01000007">
    <property type="protein sequence ID" value="TXC89961.1"/>
    <property type="molecule type" value="Genomic_DNA"/>
</dbReference>
<keyword evidence="2" id="KW-0472">Membrane</keyword>
<keyword evidence="4" id="KW-1185">Reference proteome</keyword>
<protein>
    <submittedName>
        <fullName evidence="3">DUF4190 domain-containing protein</fullName>
    </submittedName>
</protein>
<feature type="transmembrane region" description="Helical" evidence="2">
    <location>
        <begin position="109"/>
        <end position="128"/>
    </location>
</feature>
<dbReference type="AlphaFoldDB" id="A0A5C6W0Y6"/>
<feature type="transmembrane region" description="Helical" evidence="2">
    <location>
        <begin position="71"/>
        <end position="97"/>
    </location>
</feature>
<evidence type="ECO:0000256" key="2">
    <source>
        <dbReference type="SAM" id="Phobius"/>
    </source>
</evidence>
<dbReference type="PANTHER" id="PTHR40040">
    <property type="entry name" value="SMALL HYDROPHOBIC PROTEIN-RELATED"/>
    <property type="match status" value="1"/>
</dbReference>
<keyword evidence="2" id="KW-0812">Transmembrane</keyword>
<dbReference type="InterPro" id="IPR055338">
    <property type="entry name" value="YqfX-like"/>
</dbReference>
<feature type="region of interest" description="Disordered" evidence="1">
    <location>
        <begin position="1"/>
        <end position="27"/>
    </location>
</feature>
<evidence type="ECO:0000256" key="1">
    <source>
        <dbReference type="SAM" id="MobiDB-lite"/>
    </source>
</evidence>
<dbReference type="OrthoDB" id="2943217at2"/>